<evidence type="ECO:0000313" key="2">
    <source>
        <dbReference type="Proteomes" id="UP000238176"/>
    </source>
</evidence>
<dbReference type="EMBL" id="PVTJ01000004">
    <property type="protein sequence ID" value="PRY59059.1"/>
    <property type="molecule type" value="Genomic_DNA"/>
</dbReference>
<organism evidence="1 2">
    <name type="scientific">Glycomyces artemisiae</name>
    <dbReference type="NCBI Taxonomy" id="1076443"/>
    <lineage>
        <taxon>Bacteria</taxon>
        <taxon>Bacillati</taxon>
        <taxon>Actinomycetota</taxon>
        <taxon>Actinomycetes</taxon>
        <taxon>Glycomycetales</taxon>
        <taxon>Glycomycetaceae</taxon>
        <taxon>Glycomyces</taxon>
    </lineage>
</organism>
<gene>
    <name evidence="1" type="ORF">B0I28_104215</name>
</gene>
<comment type="caution">
    <text evidence="1">The sequence shown here is derived from an EMBL/GenBank/DDBJ whole genome shotgun (WGS) entry which is preliminary data.</text>
</comment>
<accession>A0A2T0UMA1</accession>
<keyword evidence="2" id="KW-1185">Reference proteome</keyword>
<evidence type="ECO:0000313" key="1">
    <source>
        <dbReference type="EMBL" id="PRY59059.1"/>
    </source>
</evidence>
<dbReference type="InterPro" id="IPR046237">
    <property type="entry name" value="DUF6270"/>
</dbReference>
<dbReference type="AlphaFoldDB" id="A0A2T0UMA1"/>
<dbReference type="Pfam" id="PF19786">
    <property type="entry name" value="DUF6270"/>
    <property type="match status" value="1"/>
</dbReference>
<dbReference type="RefSeq" id="WP_106364157.1">
    <property type="nucleotide sequence ID" value="NZ_PVTJ01000004.1"/>
</dbReference>
<reference evidence="1 2" key="1">
    <citation type="submission" date="2018-03" db="EMBL/GenBank/DDBJ databases">
        <title>Genomic Encyclopedia of Type Strains, Phase III (KMG-III): the genomes of soil and plant-associated and newly described type strains.</title>
        <authorList>
            <person name="Whitman W."/>
        </authorList>
    </citation>
    <scope>NUCLEOTIDE SEQUENCE [LARGE SCALE GENOMIC DNA]</scope>
    <source>
        <strain evidence="1 2">CGMCC 4.7067</strain>
    </source>
</reference>
<protein>
    <submittedName>
        <fullName evidence="1">Uncharacterized protein</fullName>
    </submittedName>
</protein>
<dbReference type="OrthoDB" id="8421922at2"/>
<dbReference type="Proteomes" id="UP000238176">
    <property type="component" value="Unassembled WGS sequence"/>
</dbReference>
<name>A0A2T0UMA1_9ACTN</name>
<sequence>MTGTPLTYSLVGSCVTRDAADLGREPLPPPVHFFSRTRVQSLVSAPSPIDPGDVALDSSFQRRVIEEDHRKTAARTLPALDHPVVIDLIDERSPLAHTGSGIVTASSYFKRTRLAKRKGVVQVPEDRDLSGTGPFAAACDRLAALLPQQPVVVHRAYWALRDTGGRTLEEAARAKAANRWLERAYAVLESALGDRAVPVEPDPALRVAEPSHRWGLAPFHYVDDYYDDLSQQVRACLEPNGPRAFRHR</sequence>
<proteinExistence type="predicted"/>